<dbReference type="InterPro" id="IPR011993">
    <property type="entry name" value="PH-like_dom_sf"/>
</dbReference>
<dbReference type="AlphaFoldDB" id="A0A9P1J0W3"/>
<feature type="region of interest" description="Disordered" evidence="1">
    <location>
        <begin position="231"/>
        <end position="264"/>
    </location>
</feature>
<protein>
    <recommendedName>
        <fullName evidence="2">GRAM domain-containing protein</fullName>
    </recommendedName>
</protein>
<dbReference type="SUPFAM" id="SSF50729">
    <property type="entry name" value="PH domain-like"/>
    <property type="match status" value="1"/>
</dbReference>
<dbReference type="InterPro" id="IPR044852">
    <property type="entry name" value="WBP2-like"/>
</dbReference>
<evidence type="ECO:0000256" key="1">
    <source>
        <dbReference type="SAM" id="MobiDB-lite"/>
    </source>
</evidence>
<comment type="caution">
    <text evidence="3">The sequence shown here is derived from an EMBL/GenBank/DDBJ whole genome shotgun (WGS) entry which is preliminary data.</text>
</comment>
<dbReference type="CDD" id="cd13214">
    <property type="entry name" value="PH-GRAM_WBP2"/>
    <property type="match status" value="1"/>
</dbReference>
<keyword evidence="4" id="KW-1185">Reference proteome</keyword>
<reference evidence="3" key="1">
    <citation type="submission" date="2022-11" db="EMBL/GenBank/DDBJ databases">
        <authorList>
            <person name="Kikuchi T."/>
        </authorList>
    </citation>
    <scope>NUCLEOTIDE SEQUENCE</scope>
    <source>
        <strain evidence="3">PS1010</strain>
    </source>
</reference>
<evidence type="ECO:0000259" key="2">
    <source>
        <dbReference type="Pfam" id="PF02893"/>
    </source>
</evidence>
<dbReference type="Pfam" id="PF02893">
    <property type="entry name" value="GRAM"/>
    <property type="match status" value="1"/>
</dbReference>
<dbReference type="EMBL" id="CANHGI010000006">
    <property type="protein sequence ID" value="CAI5454625.1"/>
    <property type="molecule type" value="Genomic_DNA"/>
</dbReference>
<dbReference type="OrthoDB" id="1259151at2759"/>
<dbReference type="PANTHER" id="PTHR31606:SF1">
    <property type="entry name" value="WW DOMAIN BINDING PROTEIN 2, ISOFORM E"/>
    <property type="match status" value="1"/>
</dbReference>
<feature type="domain" description="GRAM" evidence="2">
    <location>
        <begin position="43"/>
        <end position="130"/>
    </location>
</feature>
<dbReference type="GO" id="GO:0003713">
    <property type="term" value="F:transcription coactivator activity"/>
    <property type="evidence" value="ECO:0007669"/>
    <property type="project" value="InterPro"/>
</dbReference>
<evidence type="ECO:0000313" key="4">
    <source>
        <dbReference type="Proteomes" id="UP001152747"/>
    </source>
</evidence>
<dbReference type="GO" id="GO:0005634">
    <property type="term" value="C:nucleus"/>
    <property type="evidence" value="ECO:0007669"/>
    <property type="project" value="TreeGrafter"/>
</dbReference>
<dbReference type="PANTHER" id="PTHR31606">
    <property type="entry name" value="WW DOMAIN BINDING PROTEIN 2, ISOFORM E"/>
    <property type="match status" value="1"/>
</dbReference>
<name>A0A9P1J0W3_9PELO</name>
<dbReference type="GO" id="GO:0031490">
    <property type="term" value="F:chromatin DNA binding"/>
    <property type="evidence" value="ECO:0007669"/>
    <property type="project" value="TreeGrafter"/>
</dbReference>
<feature type="compositionally biased region" description="Low complexity" evidence="1">
    <location>
        <begin position="243"/>
        <end position="257"/>
    </location>
</feature>
<organism evidence="3 4">
    <name type="scientific">Caenorhabditis angaria</name>
    <dbReference type="NCBI Taxonomy" id="860376"/>
    <lineage>
        <taxon>Eukaryota</taxon>
        <taxon>Metazoa</taxon>
        <taxon>Ecdysozoa</taxon>
        <taxon>Nematoda</taxon>
        <taxon>Chromadorea</taxon>
        <taxon>Rhabditida</taxon>
        <taxon>Rhabditina</taxon>
        <taxon>Rhabditomorpha</taxon>
        <taxon>Rhabditoidea</taxon>
        <taxon>Rhabditidae</taxon>
        <taxon>Peloderinae</taxon>
        <taxon>Caenorhabditis</taxon>
    </lineage>
</organism>
<sequence length="264" mass="29074">MSLNTSHTPDGNGVLIYNGEMILLYITDVKLKFEKYDVKSFKSTKSGALYLTSHRIIFMNSSKKDDFKSFAMPFHSFRDVKLEQPLLAPNYLKGWVQPIPGGNFDGCPEWRLSFPKGGCIEFGQALLRAADLASRSRPFSAPPAYGALIPEPQQQTYYQAAPTYYYAQQGAYQGFQAPTNVFPEQPPAGNVYIYDIPPPYPGIGQTTPYPSGQFQAVGTVPAPPAYVNVPQATQPGYNPNVVPPAYSQQPPQQQAAPLPNKEAL</sequence>
<accession>A0A9P1J0W3</accession>
<proteinExistence type="predicted"/>
<dbReference type="InterPro" id="IPR004182">
    <property type="entry name" value="GRAM"/>
</dbReference>
<evidence type="ECO:0000313" key="3">
    <source>
        <dbReference type="EMBL" id="CAI5454625.1"/>
    </source>
</evidence>
<dbReference type="Proteomes" id="UP001152747">
    <property type="component" value="Unassembled WGS sequence"/>
</dbReference>
<dbReference type="Gene3D" id="2.30.29.30">
    <property type="entry name" value="Pleckstrin-homology domain (PH domain)/Phosphotyrosine-binding domain (PTB)"/>
    <property type="match status" value="1"/>
</dbReference>
<gene>
    <name evidence="3" type="ORF">CAMP_LOCUS17262</name>
</gene>